<keyword evidence="3" id="KW-0274">FAD</keyword>
<proteinExistence type="inferred from homology"/>
<dbReference type="Pfam" id="PF05199">
    <property type="entry name" value="GMC_oxred_C"/>
    <property type="match status" value="1"/>
</dbReference>
<keyword evidence="2" id="KW-0285">Flavoprotein</keyword>
<evidence type="ECO:0000256" key="2">
    <source>
        <dbReference type="ARBA" id="ARBA00022630"/>
    </source>
</evidence>
<evidence type="ECO:0000259" key="5">
    <source>
        <dbReference type="Pfam" id="PF05199"/>
    </source>
</evidence>
<dbReference type="InterPro" id="IPR036188">
    <property type="entry name" value="FAD/NAD-bd_sf"/>
</dbReference>
<evidence type="ECO:0000256" key="3">
    <source>
        <dbReference type="ARBA" id="ARBA00022827"/>
    </source>
</evidence>
<keyword evidence="7" id="KW-1185">Reference proteome</keyword>
<name>A0ABZ2GPK1_9BURK</name>
<feature type="domain" description="Glucose-methanol-choline oxidoreductase C-terminal" evidence="5">
    <location>
        <begin position="19"/>
        <end position="140"/>
    </location>
</feature>
<dbReference type="SUPFAM" id="SSF51905">
    <property type="entry name" value="FAD/NAD(P)-binding domain"/>
    <property type="match status" value="1"/>
</dbReference>
<dbReference type="Proteomes" id="UP001373909">
    <property type="component" value="Chromosome"/>
</dbReference>
<gene>
    <name evidence="6" type="ORF">OPV09_27235</name>
</gene>
<evidence type="ECO:0000256" key="1">
    <source>
        <dbReference type="ARBA" id="ARBA00010790"/>
    </source>
</evidence>
<evidence type="ECO:0000313" key="7">
    <source>
        <dbReference type="Proteomes" id="UP001373909"/>
    </source>
</evidence>
<dbReference type="RefSeq" id="WP_338679939.1">
    <property type="nucleotide sequence ID" value="NZ_CP142523.1"/>
</dbReference>
<evidence type="ECO:0000256" key="4">
    <source>
        <dbReference type="ARBA" id="ARBA00023002"/>
    </source>
</evidence>
<reference evidence="6 7" key="1">
    <citation type="submission" date="2024-01" db="EMBL/GenBank/DDBJ databases">
        <title>Draft genome sequences of nine bacterial species from freshwater ponds near Washington, DC.</title>
        <authorList>
            <person name="Pavloudi C."/>
            <person name="Oliver L."/>
            <person name="Slattery K."/>
            <person name="Lissner G."/>
            <person name="Saw J.H."/>
        </authorList>
    </citation>
    <scope>NUCLEOTIDE SEQUENCE [LARGE SCALE GENOMIC DNA]</scope>
    <source>
        <strain evidence="7">TB1-E2</strain>
    </source>
</reference>
<protein>
    <submittedName>
        <fullName evidence="6">GMC oxidoreductase</fullName>
    </submittedName>
</protein>
<dbReference type="PANTHER" id="PTHR46056:SF12">
    <property type="entry name" value="LONG-CHAIN-ALCOHOL OXIDASE"/>
    <property type="match status" value="1"/>
</dbReference>
<sequence>MARRRRLRPPCVKSWYSASLRLRYPLTPYLLEGARRAMLVMAEIQFVAGTKSVFPLHEQARLCSTLEDARRLIQSLPIEPYLTKILSAHVMGSCGLSADERKGVSRPDGLHWQLENLSVHDGSLFPTGIGANPQLSIYGIVNRITQGLIQRLTGHEVALA</sequence>
<organism evidence="6 7">
    <name type="scientific">Janthinobacterium aestuarii</name>
    <dbReference type="NCBI Taxonomy" id="2985511"/>
    <lineage>
        <taxon>Bacteria</taxon>
        <taxon>Pseudomonadati</taxon>
        <taxon>Pseudomonadota</taxon>
        <taxon>Betaproteobacteria</taxon>
        <taxon>Burkholderiales</taxon>
        <taxon>Oxalobacteraceae</taxon>
        <taxon>Janthinobacterium</taxon>
    </lineage>
</organism>
<dbReference type="EMBL" id="CP142523">
    <property type="protein sequence ID" value="WWO46340.1"/>
    <property type="molecule type" value="Genomic_DNA"/>
</dbReference>
<dbReference type="InterPro" id="IPR007867">
    <property type="entry name" value="GMC_OxRtase_C"/>
</dbReference>
<keyword evidence="4" id="KW-0560">Oxidoreductase</keyword>
<dbReference type="PANTHER" id="PTHR46056">
    <property type="entry name" value="LONG-CHAIN-ALCOHOL OXIDASE"/>
    <property type="match status" value="1"/>
</dbReference>
<dbReference type="Gene3D" id="3.50.50.60">
    <property type="entry name" value="FAD/NAD(P)-binding domain"/>
    <property type="match status" value="1"/>
</dbReference>
<accession>A0ABZ2GPK1</accession>
<evidence type="ECO:0000313" key="6">
    <source>
        <dbReference type="EMBL" id="WWO46340.1"/>
    </source>
</evidence>
<comment type="similarity">
    <text evidence="1">Belongs to the GMC oxidoreductase family.</text>
</comment>